<dbReference type="PANTHER" id="PTHR47234">
    <property type="match status" value="1"/>
</dbReference>
<dbReference type="SUPFAM" id="SSF56935">
    <property type="entry name" value="Porins"/>
    <property type="match status" value="1"/>
</dbReference>
<evidence type="ECO:0000259" key="11">
    <source>
        <dbReference type="Pfam" id="PF00593"/>
    </source>
</evidence>
<dbReference type="Pfam" id="PF07715">
    <property type="entry name" value="Plug"/>
    <property type="match status" value="1"/>
</dbReference>
<evidence type="ECO:0000256" key="1">
    <source>
        <dbReference type="ARBA" id="ARBA00004571"/>
    </source>
</evidence>
<organism evidence="13 14">
    <name type="scientific">Alishewanella longhuensis</name>
    <dbReference type="NCBI Taxonomy" id="1091037"/>
    <lineage>
        <taxon>Bacteria</taxon>
        <taxon>Pseudomonadati</taxon>
        <taxon>Pseudomonadota</taxon>
        <taxon>Gammaproteobacteria</taxon>
        <taxon>Alteromonadales</taxon>
        <taxon>Alteromonadaceae</taxon>
        <taxon>Alishewanella</taxon>
    </lineage>
</organism>
<dbReference type="PROSITE" id="PS52016">
    <property type="entry name" value="TONB_DEPENDENT_REC_3"/>
    <property type="match status" value="1"/>
</dbReference>
<dbReference type="Proteomes" id="UP000659697">
    <property type="component" value="Unassembled WGS sequence"/>
</dbReference>
<feature type="chain" id="PRO_5047243008" evidence="10">
    <location>
        <begin position="29"/>
        <end position="941"/>
    </location>
</feature>
<keyword evidence="14" id="KW-1185">Reference proteome</keyword>
<evidence type="ECO:0000256" key="9">
    <source>
        <dbReference type="RuleBase" id="RU003357"/>
    </source>
</evidence>
<evidence type="ECO:0000313" key="13">
    <source>
        <dbReference type="EMBL" id="GHG58933.1"/>
    </source>
</evidence>
<keyword evidence="5 9" id="KW-0798">TonB box</keyword>
<proteinExistence type="inferred from homology"/>
<sequence>MKVNKVTTNLRSILYALPLTVIGTSAIANESTEARNVERIEVTGSRIKRIGELSPSPVTVITGDSLVEAGVVNVADLLHKMPSTLVGLSPETSNNFIFASGLNTTDLRGLGESRTLVLVNGRRFVAGAPGSSAVDLNNIPTAIIERVEITTGGASAVYGSDAVAGVVNIITKKSYDGVTVDLSTSRPSQKGGEEEYASFTFGSSAGKASFISNLSFARQKQISFMDRDFLRDAPIVVRNTSNIIGEPAQIFWGLGRQVRPGFTNTGSFVSNGKRYTFDASGKVREQILGEELPTLPSGHKDYLGGEGYNFAEVSFMRTPLDRINFVSNMNYELSNAHQLTMEVNYSRTKAYGESSPAFLGFSLKADNAFLSPEAAELVRNANEDASVSVGYLANDFGNRQYFQERTLARFALGLEGEISENWNYQTYITSGHVQADSIWKGEMFEQRFYQAVDAIKNSDGEIVCRDATARANGCVPLNVFGRELYDQRAYDWVSTDAIRRSSIQQHVAGISVSGDILELPAGWLSSALSAEYRKEIASTLPDPAMRSGQLFNNKSDPLYGKFDVSELSAEFSVPLISDIVLAKNVTLEVAGRYMDYSVTGSDTAWKLGLNWEVYDDLRVRLNKSKSVRAPNIGELFNPPGQTFRRLVDPCAVSSRAGLNETYRQNILNNCAAQGIPEDFEPTADWFSSTRPGFIIGNTELSNEVAKDITVGFVFTPSTVKGLSLTMDYWAFDMSDVINRFQGPDVVNYCYQSSSLDNPFCPLIERDPETFDIINYFEKPINSALSKTAGVDTELNYRFDTDIGAFGFRMISTYLQTRKFNATGFAEDEVDNTGEQLRPRWKHRFITDYSFGNLSAALTVNHRSASVLSNRWTPNQNNFNDVPSYTTFDLTSRYRYSDALELRLGLLNMFDKTPPRRPFMYNQGGAYDMIGQRLTVGISYDF</sequence>
<evidence type="ECO:0000256" key="10">
    <source>
        <dbReference type="SAM" id="SignalP"/>
    </source>
</evidence>
<gene>
    <name evidence="13" type="primary">btuB</name>
    <name evidence="13" type="ORF">GCM10010919_01020</name>
</gene>
<dbReference type="Gene3D" id="2.40.170.20">
    <property type="entry name" value="TonB-dependent receptor, beta-barrel domain"/>
    <property type="match status" value="1"/>
</dbReference>
<accession>A0ABQ3L1K6</accession>
<comment type="subcellular location">
    <subcellularLocation>
        <location evidence="1 8">Cell outer membrane</location>
        <topology evidence="1 8">Multi-pass membrane protein</topology>
    </subcellularLocation>
</comment>
<keyword evidence="4 8" id="KW-0812">Transmembrane</keyword>
<keyword evidence="3 8" id="KW-1134">Transmembrane beta strand</keyword>
<evidence type="ECO:0000313" key="14">
    <source>
        <dbReference type="Proteomes" id="UP000659697"/>
    </source>
</evidence>
<dbReference type="InterPro" id="IPR039426">
    <property type="entry name" value="TonB-dep_rcpt-like"/>
</dbReference>
<feature type="signal peptide" evidence="10">
    <location>
        <begin position="1"/>
        <end position="28"/>
    </location>
</feature>
<dbReference type="InterPro" id="IPR012910">
    <property type="entry name" value="Plug_dom"/>
</dbReference>
<feature type="domain" description="TonB-dependent receptor plug" evidence="12">
    <location>
        <begin position="54"/>
        <end position="166"/>
    </location>
</feature>
<comment type="caution">
    <text evidence="13">The sequence shown here is derived from an EMBL/GenBank/DDBJ whole genome shotgun (WGS) entry which is preliminary data.</text>
</comment>
<dbReference type="InterPro" id="IPR036942">
    <property type="entry name" value="Beta-barrel_TonB_sf"/>
</dbReference>
<name>A0ABQ3L1K6_9ALTE</name>
<comment type="similarity">
    <text evidence="8 9">Belongs to the TonB-dependent receptor family.</text>
</comment>
<evidence type="ECO:0000256" key="6">
    <source>
        <dbReference type="ARBA" id="ARBA00023136"/>
    </source>
</evidence>
<keyword evidence="6 8" id="KW-0472">Membrane</keyword>
<evidence type="ECO:0000256" key="4">
    <source>
        <dbReference type="ARBA" id="ARBA00022692"/>
    </source>
</evidence>
<dbReference type="InterPro" id="IPR037066">
    <property type="entry name" value="Plug_dom_sf"/>
</dbReference>
<feature type="domain" description="TonB-dependent receptor-like beta-barrel" evidence="11">
    <location>
        <begin position="392"/>
        <end position="907"/>
    </location>
</feature>
<dbReference type="Pfam" id="PF00593">
    <property type="entry name" value="TonB_dep_Rec_b-barrel"/>
    <property type="match status" value="1"/>
</dbReference>
<keyword evidence="10" id="KW-0732">Signal</keyword>
<evidence type="ECO:0000259" key="12">
    <source>
        <dbReference type="Pfam" id="PF07715"/>
    </source>
</evidence>
<evidence type="ECO:0000256" key="7">
    <source>
        <dbReference type="ARBA" id="ARBA00023237"/>
    </source>
</evidence>
<dbReference type="InterPro" id="IPR000531">
    <property type="entry name" value="Beta-barrel_TonB"/>
</dbReference>
<protein>
    <submittedName>
        <fullName evidence="13">TonB-dependent receptor</fullName>
    </submittedName>
</protein>
<evidence type="ECO:0000256" key="2">
    <source>
        <dbReference type="ARBA" id="ARBA00022448"/>
    </source>
</evidence>
<dbReference type="Gene3D" id="2.170.130.10">
    <property type="entry name" value="TonB-dependent receptor, plug domain"/>
    <property type="match status" value="1"/>
</dbReference>
<evidence type="ECO:0000256" key="3">
    <source>
        <dbReference type="ARBA" id="ARBA00022452"/>
    </source>
</evidence>
<dbReference type="RefSeq" id="WP_189429171.1">
    <property type="nucleotide sequence ID" value="NZ_BNAO01000001.1"/>
</dbReference>
<evidence type="ECO:0000256" key="5">
    <source>
        <dbReference type="ARBA" id="ARBA00023077"/>
    </source>
</evidence>
<dbReference type="PANTHER" id="PTHR47234:SF2">
    <property type="entry name" value="TONB-DEPENDENT RECEPTOR"/>
    <property type="match status" value="1"/>
</dbReference>
<keyword evidence="2 8" id="KW-0813">Transport</keyword>
<evidence type="ECO:0000256" key="8">
    <source>
        <dbReference type="PROSITE-ProRule" id="PRU01360"/>
    </source>
</evidence>
<keyword evidence="13" id="KW-0675">Receptor</keyword>
<dbReference type="EMBL" id="BNAO01000001">
    <property type="protein sequence ID" value="GHG58933.1"/>
    <property type="molecule type" value="Genomic_DNA"/>
</dbReference>
<keyword evidence="7 8" id="KW-0998">Cell outer membrane</keyword>
<reference evidence="14" key="1">
    <citation type="journal article" date="2019" name="Int. J. Syst. Evol. Microbiol.">
        <title>The Global Catalogue of Microorganisms (GCM) 10K type strain sequencing project: providing services to taxonomists for standard genome sequencing and annotation.</title>
        <authorList>
            <consortium name="The Broad Institute Genomics Platform"/>
            <consortium name="The Broad Institute Genome Sequencing Center for Infectious Disease"/>
            <person name="Wu L."/>
            <person name="Ma J."/>
        </authorList>
    </citation>
    <scope>NUCLEOTIDE SEQUENCE [LARGE SCALE GENOMIC DNA]</scope>
    <source>
        <strain evidence="14">CGMCC 1.7003</strain>
    </source>
</reference>